<comment type="catalytic activity">
    <reaction evidence="1">
        <text>Hydrolysis of terminal non-reducing N-acetyl-D-hexosamine residues in N-acetyl-beta-D-hexosaminides.</text>
        <dbReference type="EC" id="3.2.1.52"/>
    </reaction>
</comment>
<accession>A0AAV4JEP2</accession>
<sequence length="390" mass="44498">MALCPSNTDCLDLIFQMLDQVMKLHPDVSEFHIGCDEVFHLGLCDKCMARMSQDSIGKDQLFFDHIKKVASYLRNKYPQLKTIIVWDDMFRCSHSSVVLASGLGGIVEPMVWNYQPQLQLAPGLWDNLACVFPSVWIASAFKGATGPSTMVTNINFHLDNHQAWSHLLISIRSKFKIVRGIALTGWQRYDHYAVLCELFPQGLPSLAVCLKFIQKDGSWERQREIAEVGKWELFVSNHDSRHCSQRLLVCLGPLAWQGLVGEGYYGWTEDSSSTWIPVCTFPGSDVYQLTIEFSHLHRACTELFNGDGISAWMNDFNVQRRFINPVHVETLYTRAESLMEHCRSLASRLEPAFVDVFVSGVTEEWRECFLTPLLSRLEQFLNKARTFVGD</sequence>
<dbReference type="Pfam" id="PF00728">
    <property type="entry name" value="Glyco_hydro_20"/>
    <property type="match status" value="1"/>
</dbReference>
<protein>
    <recommendedName>
        <fullName evidence="3">beta-N-acetylhexosaminidase</fullName>
        <ecNumber evidence="3">3.2.1.52</ecNumber>
    </recommendedName>
</protein>
<dbReference type="AlphaFoldDB" id="A0AAV4JEP2"/>
<feature type="domain" description="Glycoside hydrolase family 20 catalytic" evidence="5">
    <location>
        <begin position="2"/>
        <end position="94"/>
    </location>
</feature>
<name>A0AAV4JEP2_9GAST</name>
<dbReference type="InterPro" id="IPR015883">
    <property type="entry name" value="Glyco_hydro_20_cat"/>
</dbReference>
<organism evidence="6 7">
    <name type="scientific">Elysia marginata</name>
    <dbReference type="NCBI Taxonomy" id="1093978"/>
    <lineage>
        <taxon>Eukaryota</taxon>
        <taxon>Metazoa</taxon>
        <taxon>Spiralia</taxon>
        <taxon>Lophotrochozoa</taxon>
        <taxon>Mollusca</taxon>
        <taxon>Gastropoda</taxon>
        <taxon>Heterobranchia</taxon>
        <taxon>Euthyneura</taxon>
        <taxon>Panpulmonata</taxon>
        <taxon>Sacoglossa</taxon>
        <taxon>Placobranchoidea</taxon>
        <taxon>Plakobranchidae</taxon>
        <taxon>Elysia</taxon>
    </lineage>
</organism>
<dbReference type="InterPro" id="IPR017853">
    <property type="entry name" value="GH"/>
</dbReference>
<comment type="similarity">
    <text evidence="2">Belongs to the glycosyl hydrolase 20 family.</text>
</comment>
<evidence type="ECO:0000313" key="7">
    <source>
        <dbReference type="Proteomes" id="UP000762676"/>
    </source>
</evidence>
<dbReference type="GO" id="GO:0005975">
    <property type="term" value="P:carbohydrate metabolic process"/>
    <property type="evidence" value="ECO:0007669"/>
    <property type="project" value="InterPro"/>
</dbReference>
<evidence type="ECO:0000256" key="3">
    <source>
        <dbReference type="ARBA" id="ARBA00012663"/>
    </source>
</evidence>
<reference evidence="6 7" key="1">
    <citation type="journal article" date="2021" name="Elife">
        <title>Chloroplast acquisition without the gene transfer in kleptoplastic sea slugs, Plakobranchus ocellatus.</title>
        <authorList>
            <person name="Maeda T."/>
            <person name="Takahashi S."/>
            <person name="Yoshida T."/>
            <person name="Shimamura S."/>
            <person name="Takaki Y."/>
            <person name="Nagai Y."/>
            <person name="Toyoda A."/>
            <person name="Suzuki Y."/>
            <person name="Arimoto A."/>
            <person name="Ishii H."/>
            <person name="Satoh N."/>
            <person name="Nishiyama T."/>
            <person name="Hasebe M."/>
            <person name="Maruyama T."/>
            <person name="Minagawa J."/>
            <person name="Obokata J."/>
            <person name="Shigenobu S."/>
        </authorList>
    </citation>
    <scope>NUCLEOTIDE SEQUENCE [LARGE SCALE GENOMIC DNA]</scope>
</reference>
<dbReference type="Gene3D" id="3.20.20.80">
    <property type="entry name" value="Glycosidases"/>
    <property type="match status" value="1"/>
</dbReference>
<evidence type="ECO:0000256" key="2">
    <source>
        <dbReference type="ARBA" id="ARBA00006285"/>
    </source>
</evidence>
<keyword evidence="7" id="KW-1185">Reference proteome</keyword>
<keyword evidence="4" id="KW-0378">Hydrolase</keyword>
<comment type="caution">
    <text evidence="6">The sequence shown here is derived from an EMBL/GenBank/DDBJ whole genome shotgun (WGS) entry which is preliminary data.</text>
</comment>
<evidence type="ECO:0000256" key="4">
    <source>
        <dbReference type="ARBA" id="ARBA00022801"/>
    </source>
</evidence>
<dbReference type="Proteomes" id="UP000762676">
    <property type="component" value="Unassembled WGS sequence"/>
</dbReference>
<dbReference type="InterPro" id="IPR038901">
    <property type="entry name" value="HEXDC-like"/>
</dbReference>
<proteinExistence type="inferred from homology"/>
<evidence type="ECO:0000259" key="5">
    <source>
        <dbReference type="Pfam" id="PF00728"/>
    </source>
</evidence>
<dbReference type="GO" id="GO:0004563">
    <property type="term" value="F:beta-N-acetylhexosaminidase activity"/>
    <property type="evidence" value="ECO:0007669"/>
    <property type="project" value="UniProtKB-EC"/>
</dbReference>
<gene>
    <name evidence="6" type="ORF">ElyMa_005078800</name>
</gene>
<dbReference type="EC" id="3.2.1.52" evidence="3"/>
<dbReference type="EMBL" id="BMAT01010156">
    <property type="protein sequence ID" value="GFS21284.1"/>
    <property type="molecule type" value="Genomic_DNA"/>
</dbReference>
<evidence type="ECO:0000256" key="1">
    <source>
        <dbReference type="ARBA" id="ARBA00001231"/>
    </source>
</evidence>
<dbReference type="PANTHER" id="PTHR21040:SF8">
    <property type="entry name" value="BCDNA.GH04120"/>
    <property type="match status" value="1"/>
</dbReference>
<dbReference type="SUPFAM" id="SSF51445">
    <property type="entry name" value="(Trans)glycosidases"/>
    <property type="match status" value="1"/>
</dbReference>
<evidence type="ECO:0000313" key="6">
    <source>
        <dbReference type="EMBL" id="GFS21284.1"/>
    </source>
</evidence>
<dbReference type="PANTHER" id="PTHR21040">
    <property type="entry name" value="BCDNA.GH04120"/>
    <property type="match status" value="1"/>
</dbReference>